<protein>
    <submittedName>
        <fullName evidence="1">Uncharacterized protein</fullName>
    </submittedName>
</protein>
<comment type="caution">
    <text evidence="1">The sequence shown here is derived from an EMBL/GenBank/DDBJ whole genome shotgun (WGS) entry which is preliminary data.</text>
</comment>
<evidence type="ECO:0000313" key="2">
    <source>
        <dbReference type="Proteomes" id="UP001066276"/>
    </source>
</evidence>
<dbReference type="EMBL" id="JANPWB010000011">
    <property type="protein sequence ID" value="KAJ1124752.1"/>
    <property type="molecule type" value="Genomic_DNA"/>
</dbReference>
<name>A0AAV7P8Y4_PLEWA</name>
<reference evidence="1" key="1">
    <citation type="journal article" date="2022" name="bioRxiv">
        <title>Sequencing and chromosome-scale assembly of the giantPleurodeles waltlgenome.</title>
        <authorList>
            <person name="Brown T."/>
            <person name="Elewa A."/>
            <person name="Iarovenko S."/>
            <person name="Subramanian E."/>
            <person name="Araus A.J."/>
            <person name="Petzold A."/>
            <person name="Susuki M."/>
            <person name="Suzuki K.-i.T."/>
            <person name="Hayashi T."/>
            <person name="Toyoda A."/>
            <person name="Oliveira C."/>
            <person name="Osipova E."/>
            <person name="Leigh N.D."/>
            <person name="Simon A."/>
            <person name="Yun M.H."/>
        </authorList>
    </citation>
    <scope>NUCLEOTIDE SEQUENCE</scope>
    <source>
        <strain evidence="1">20211129_DDA</strain>
        <tissue evidence="1">Liver</tissue>
    </source>
</reference>
<sequence>MGRVALQKTVVLPKMLYYFSNLPLWIPTRFFMELESRIREFIWNKSQLRVELTKMYSPVEKGGLAVPDMEQYYLASQLQWATRWLYGLVIGCGNVDSILAVYTDIAPVPARVLRHQTRF</sequence>
<dbReference type="PANTHER" id="PTHR31635">
    <property type="entry name" value="REVERSE TRANSCRIPTASE DOMAIN-CONTAINING PROTEIN-RELATED"/>
    <property type="match status" value="1"/>
</dbReference>
<evidence type="ECO:0000313" key="1">
    <source>
        <dbReference type="EMBL" id="KAJ1124752.1"/>
    </source>
</evidence>
<gene>
    <name evidence="1" type="ORF">NDU88_003201</name>
</gene>
<proteinExistence type="predicted"/>
<organism evidence="1 2">
    <name type="scientific">Pleurodeles waltl</name>
    <name type="common">Iberian ribbed newt</name>
    <dbReference type="NCBI Taxonomy" id="8319"/>
    <lineage>
        <taxon>Eukaryota</taxon>
        <taxon>Metazoa</taxon>
        <taxon>Chordata</taxon>
        <taxon>Craniata</taxon>
        <taxon>Vertebrata</taxon>
        <taxon>Euteleostomi</taxon>
        <taxon>Amphibia</taxon>
        <taxon>Batrachia</taxon>
        <taxon>Caudata</taxon>
        <taxon>Salamandroidea</taxon>
        <taxon>Salamandridae</taxon>
        <taxon>Pleurodelinae</taxon>
        <taxon>Pleurodeles</taxon>
    </lineage>
</organism>
<accession>A0AAV7P8Y4</accession>
<dbReference type="PANTHER" id="PTHR31635:SF196">
    <property type="entry name" value="REVERSE TRANSCRIPTASE DOMAIN-CONTAINING PROTEIN-RELATED"/>
    <property type="match status" value="1"/>
</dbReference>
<dbReference type="AlphaFoldDB" id="A0AAV7P8Y4"/>
<keyword evidence="2" id="KW-1185">Reference proteome</keyword>
<dbReference type="Proteomes" id="UP001066276">
    <property type="component" value="Chromosome 7"/>
</dbReference>